<dbReference type="PANTHER" id="PTHR10366:SF809">
    <property type="entry name" value="ANTHOCYANIDIN REDUCTASE"/>
    <property type="match status" value="1"/>
</dbReference>
<dbReference type="FunFam" id="3.40.50.720:FF:000645">
    <property type="entry name" value="Anthocyanidin reductase ((2S)-flavan-3-ol-forming)"/>
    <property type="match status" value="1"/>
</dbReference>
<keyword evidence="1" id="KW-0521">NADP</keyword>
<gene>
    <name evidence="4" type="ORF">CIPAW_12G084600</name>
</gene>
<dbReference type="AlphaFoldDB" id="A0A8T1NXH1"/>
<keyword evidence="2" id="KW-0560">Oxidoreductase</keyword>
<evidence type="ECO:0000259" key="3">
    <source>
        <dbReference type="Pfam" id="PF01370"/>
    </source>
</evidence>
<keyword evidence="5" id="KW-1185">Reference proteome</keyword>
<organism evidence="4 5">
    <name type="scientific">Carya illinoinensis</name>
    <name type="common">Pecan</name>
    <dbReference type="NCBI Taxonomy" id="32201"/>
    <lineage>
        <taxon>Eukaryota</taxon>
        <taxon>Viridiplantae</taxon>
        <taxon>Streptophyta</taxon>
        <taxon>Embryophyta</taxon>
        <taxon>Tracheophyta</taxon>
        <taxon>Spermatophyta</taxon>
        <taxon>Magnoliopsida</taxon>
        <taxon>eudicotyledons</taxon>
        <taxon>Gunneridae</taxon>
        <taxon>Pentapetalae</taxon>
        <taxon>rosids</taxon>
        <taxon>fabids</taxon>
        <taxon>Fagales</taxon>
        <taxon>Juglandaceae</taxon>
        <taxon>Carya</taxon>
    </lineage>
</organism>
<dbReference type="EMBL" id="CM031820">
    <property type="protein sequence ID" value="KAG6633954.1"/>
    <property type="molecule type" value="Genomic_DNA"/>
</dbReference>
<feature type="domain" description="NAD-dependent epimerase/dehydratase" evidence="3">
    <location>
        <begin position="9"/>
        <end position="262"/>
    </location>
</feature>
<dbReference type="InterPro" id="IPR001509">
    <property type="entry name" value="Epimerase_deHydtase"/>
</dbReference>
<evidence type="ECO:0000256" key="2">
    <source>
        <dbReference type="ARBA" id="ARBA00023002"/>
    </source>
</evidence>
<protein>
    <recommendedName>
        <fullName evidence="3">NAD-dependent epimerase/dehydratase domain-containing protein</fullName>
    </recommendedName>
</protein>
<reference evidence="4" key="1">
    <citation type="submission" date="2020-12" db="EMBL/GenBank/DDBJ databases">
        <title>WGS assembly of Carya illinoinensis cv. Pawnee.</title>
        <authorList>
            <person name="Platts A."/>
            <person name="Shu S."/>
            <person name="Wright S."/>
            <person name="Barry K."/>
            <person name="Edger P."/>
            <person name="Pires J.C."/>
            <person name="Schmutz J."/>
        </authorList>
    </citation>
    <scope>NUCLEOTIDE SEQUENCE</scope>
    <source>
        <tissue evidence="4">Leaf</tissue>
    </source>
</reference>
<dbReference type="Proteomes" id="UP000811609">
    <property type="component" value="Chromosome 12"/>
</dbReference>
<proteinExistence type="predicted"/>
<name>A0A8T1NXH1_CARIL</name>
<dbReference type="InterPro" id="IPR050425">
    <property type="entry name" value="NAD(P)_dehydrat-like"/>
</dbReference>
<comment type="caution">
    <text evidence="4">The sequence shown here is derived from an EMBL/GenBank/DDBJ whole genome shotgun (WGS) entry which is preliminary data.</text>
</comment>
<evidence type="ECO:0000256" key="1">
    <source>
        <dbReference type="ARBA" id="ARBA00022857"/>
    </source>
</evidence>
<dbReference type="PANTHER" id="PTHR10366">
    <property type="entry name" value="NAD DEPENDENT EPIMERASE/DEHYDRATASE"/>
    <property type="match status" value="1"/>
</dbReference>
<accession>A0A8T1NXH1</accession>
<dbReference type="SUPFAM" id="SSF51735">
    <property type="entry name" value="NAD(P)-binding Rossmann-fold domains"/>
    <property type="match status" value="1"/>
</dbReference>
<dbReference type="Pfam" id="PF01370">
    <property type="entry name" value="Epimerase"/>
    <property type="match status" value="1"/>
</dbReference>
<dbReference type="GO" id="GO:0016616">
    <property type="term" value="F:oxidoreductase activity, acting on the CH-OH group of donors, NAD or NADP as acceptor"/>
    <property type="evidence" value="ECO:0007669"/>
    <property type="project" value="TreeGrafter"/>
</dbReference>
<sequence length="342" mass="37649">MENSHGRVVCVTGGSGYIGSWLVKTLLEKGHTVHATLRNLGDTSKVDLLKSFPNASNRLVLFEADIYNSLEFELAIKGCEYVFHVATPMLHNAQSSQYKDTAEAAVAAVRIIADSCIRSQTVKRLIYTASVMASSPLTENGVSFKSCMDESCWTPLDVSFSCADDFTLAYTKSKILAEKEVLKYNEYDNGSRLQVVTLVCALVGGEAILPQLPASVETILSPLTEKLYFSKALKFLQELLGSIPLVHIEDVCRAHIFCMEKPLMKGRFLCAAANPTIRGIAIYFQEKFAKNQIAKESMEGPSNNAVGCDFTKLIKMGFEYKHDKNKILDESVASGERFGALI</sequence>
<evidence type="ECO:0000313" key="4">
    <source>
        <dbReference type="EMBL" id="KAG6633954.1"/>
    </source>
</evidence>
<dbReference type="OrthoDB" id="2735536at2759"/>
<evidence type="ECO:0000313" key="5">
    <source>
        <dbReference type="Proteomes" id="UP000811609"/>
    </source>
</evidence>
<dbReference type="InterPro" id="IPR036291">
    <property type="entry name" value="NAD(P)-bd_dom_sf"/>
</dbReference>
<dbReference type="Gene3D" id="3.40.50.720">
    <property type="entry name" value="NAD(P)-binding Rossmann-like Domain"/>
    <property type="match status" value="1"/>
</dbReference>